<evidence type="ECO:0000313" key="10">
    <source>
        <dbReference type="EMBL" id="MDA2804275.1"/>
    </source>
</evidence>
<evidence type="ECO:0000256" key="2">
    <source>
        <dbReference type="ARBA" id="ARBA00008072"/>
    </source>
</evidence>
<protein>
    <recommendedName>
        <fullName evidence="3">alcohol dehydrogenase</fullName>
        <ecNumber evidence="3">1.1.1.1</ecNumber>
    </recommendedName>
</protein>
<feature type="domain" description="Enoyl reductase (ER)" evidence="9">
    <location>
        <begin position="16"/>
        <end position="334"/>
    </location>
</feature>
<proteinExistence type="inferred from homology"/>
<evidence type="ECO:0000256" key="6">
    <source>
        <dbReference type="ARBA" id="ARBA00023002"/>
    </source>
</evidence>
<evidence type="ECO:0000256" key="1">
    <source>
        <dbReference type="ARBA" id="ARBA00001947"/>
    </source>
</evidence>
<evidence type="ECO:0000256" key="3">
    <source>
        <dbReference type="ARBA" id="ARBA00013190"/>
    </source>
</evidence>
<dbReference type="SUPFAM" id="SSF50129">
    <property type="entry name" value="GroES-like"/>
    <property type="match status" value="1"/>
</dbReference>
<feature type="region of interest" description="Disordered" evidence="8">
    <location>
        <begin position="1"/>
        <end position="23"/>
    </location>
</feature>
<dbReference type="SUPFAM" id="SSF51735">
    <property type="entry name" value="NAD(P)-binding Rossmann-fold domains"/>
    <property type="match status" value="1"/>
</dbReference>
<sequence>MTATTMRAVQATEQGGPFTPAELPVPEPGPGQVRVRVHACGVCGGDAIPRFGLMGTRQPRVPGHEIAGTVDAIGPGVRAWNTGDRVGAGWHGGHCLTCASCRRGDFANCSERLIGGADFDGGYAEYAVIPQEALARIPAALSFEEAAPLMCAGVTVFNALRNTGARPGDTVAVQGVGGLGHLGIQYAAAMGFRTVAVSRGRAKEEIARALGADDYIDGADGSAGEALAAIGGARVVLATVDHAEAQADIAQGLHGNGEMMVIGTPHDPIPVSSLLLVTGRRSVRGWYSGHAKDSEEAMDFAALKGVRPMVEQYKLEEAEQAFAAMGDARFRNVLVP</sequence>
<dbReference type="Gene3D" id="3.40.50.720">
    <property type="entry name" value="NAD(P)-binding Rossmann-like Domain"/>
    <property type="match status" value="1"/>
</dbReference>
<dbReference type="InterPro" id="IPR002328">
    <property type="entry name" value="ADH_Zn_CS"/>
</dbReference>
<name>A0ABT4TIN8_9ACTN</name>
<comment type="caution">
    <text evidence="10">The sequence shown here is derived from an EMBL/GenBank/DDBJ whole genome shotgun (WGS) entry which is preliminary data.</text>
</comment>
<reference evidence="10" key="1">
    <citation type="submission" date="2023-01" db="EMBL/GenBank/DDBJ databases">
        <title>Draft genome sequence of Nocardiopsis sp. LSu2-4 isolated from halophytes.</title>
        <authorList>
            <person name="Duangmal K."/>
            <person name="Chantavorakit T."/>
        </authorList>
    </citation>
    <scope>NUCLEOTIDE SEQUENCE</scope>
    <source>
        <strain evidence="10">LSu2-4</strain>
    </source>
</reference>
<dbReference type="SMART" id="SM00829">
    <property type="entry name" value="PKS_ER"/>
    <property type="match status" value="1"/>
</dbReference>
<evidence type="ECO:0000256" key="4">
    <source>
        <dbReference type="ARBA" id="ARBA00022723"/>
    </source>
</evidence>
<dbReference type="InterPro" id="IPR013154">
    <property type="entry name" value="ADH-like_N"/>
</dbReference>
<dbReference type="Gene3D" id="3.90.180.10">
    <property type="entry name" value="Medium-chain alcohol dehydrogenases, catalytic domain"/>
    <property type="match status" value="1"/>
</dbReference>
<comment type="similarity">
    <text evidence="2 7">Belongs to the zinc-containing alcohol dehydrogenase family.</text>
</comment>
<keyword evidence="6" id="KW-0560">Oxidoreductase</keyword>
<dbReference type="Pfam" id="PF00107">
    <property type="entry name" value="ADH_zinc_N"/>
    <property type="match status" value="1"/>
</dbReference>
<evidence type="ECO:0000313" key="11">
    <source>
        <dbReference type="Proteomes" id="UP001165685"/>
    </source>
</evidence>
<comment type="cofactor">
    <cofactor evidence="1 7">
        <name>Zn(2+)</name>
        <dbReference type="ChEBI" id="CHEBI:29105"/>
    </cofactor>
</comment>
<dbReference type="InterPro" id="IPR036291">
    <property type="entry name" value="NAD(P)-bd_dom_sf"/>
</dbReference>
<evidence type="ECO:0000259" key="9">
    <source>
        <dbReference type="SMART" id="SM00829"/>
    </source>
</evidence>
<dbReference type="Proteomes" id="UP001165685">
    <property type="component" value="Unassembled WGS sequence"/>
</dbReference>
<dbReference type="EC" id="1.1.1.1" evidence="3"/>
<dbReference type="Pfam" id="PF08240">
    <property type="entry name" value="ADH_N"/>
    <property type="match status" value="1"/>
</dbReference>
<evidence type="ECO:0000256" key="8">
    <source>
        <dbReference type="SAM" id="MobiDB-lite"/>
    </source>
</evidence>
<dbReference type="InterPro" id="IPR013149">
    <property type="entry name" value="ADH-like_C"/>
</dbReference>
<dbReference type="EMBL" id="JAQFWP010000009">
    <property type="protein sequence ID" value="MDA2804275.1"/>
    <property type="molecule type" value="Genomic_DNA"/>
</dbReference>
<dbReference type="RefSeq" id="WP_270676803.1">
    <property type="nucleotide sequence ID" value="NZ_JAQFWP010000009.1"/>
</dbReference>
<dbReference type="PROSITE" id="PS00059">
    <property type="entry name" value="ADH_ZINC"/>
    <property type="match status" value="1"/>
</dbReference>
<dbReference type="InterPro" id="IPR011032">
    <property type="entry name" value="GroES-like_sf"/>
</dbReference>
<dbReference type="PANTHER" id="PTHR42940:SF7">
    <property type="entry name" value="ALCOHOL DEHYDROGENASE-LIKE N-TERMINAL DOMAIN-CONTAINING PROTEIN"/>
    <property type="match status" value="1"/>
</dbReference>
<gene>
    <name evidence="10" type="ORF">O4U47_07095</name>
</gene>
<accession>A0ABT4TIN8</accession>
<dbReference type="InterPro" id="IPR020843">
    <property type="entry name" value="ER"/>
</dbReference>
<keyword evidence="11" id="KW-1185">Reference proteome</keyword>
<evidence type="ECO:0000256" key="7">
    <source>
        <dbReference type="RuleBase" id="RU361277"/>
    </source>
</evidence>
<evidence type="ECO:0000256" key="5">
    <source>
        <dbReference type="ARBA" id="ARBA00022833"/>
    </source>
</evidence>
<dbReference type="PANTHER" id="PTHR42940">
    <property type="entry name" value="ALCOHOL DEHYDROGENASE 1-RELATED"/>
    <property type="match status" value="1"/>
</dbReference>
<keyword evidence="5 7" id="KW-0862">Zinc</keyword>
<organism evidence="10 11">
    <name type="scientific">Nocardiopsis suaedae</name>
    <dbReference type="NCBI Taxonomy" id="3018444"/>
    <lineage>
        <taxon>Bacteria</taxon>
        <taxon>Bacillati</taxon>
        <taxon>Actinomycetota</taxon>
        <taxon>Actinomycetes</taxon>
        <taxon>Streptosporangiales</taxon>
        <taxon>Nocardiopsidaceae</taxon>
        <taxon>Nocardiopsis</taxon>
    </lineage>
</organism>
<feature type="compositionally biased region" description="Polar residues" evidence="8">
    <location>
        <begin position="1"/>
        <end position="13"/>
    </location>
</feature>
<keyword evidence="4 7" id="KW-0479">Metal-binding</keyword>